<dbReference type="Gene3D" id="1.10.30.10">
    <property type="entry name" value="High mobility group box domain"/>
    <property type="match status" value="1"/>
</dbReference>
<feature type="compositionally biased region" description="Polar residues" evidence="2">
    <location>
        <begin position="1"/>
        <end position="20"/>
    </location>
</feature>
<dbReference type="GO" id="GO:0003677">
    <property type="term" value="F:DNA binding"/>
    <property type="evidence" value="ECO:0007669"/>
    <property type="project" value="UniProtKB-UniRule"/>
</dbReference>
<evidence type="ECO:0000256" key="1">
    <source>
        <dbReference type="PROSITE-ProRule" id="PRU00267"/>
    </source>
</evidence>
<sequence>MSTNTFSSTGQETSPTTTSPRPFIFIDNSDPIHPNQVIKHSESTPIIKLPFPPLIDPHDIIVKKSRGQTTPTKPPNAFIIYRRKFVETAHSVGYKIPMTVVSTMASQSWDLEPTNVKNEYKRIAKEAKDLYYSLYPKATPAKAPKRWRAFLKGEGKFGRGEKNNSVDSNFSDNSNGNNNVNNYNHVEYVSSSLPPSPSTTPIATPLPSTDFSLINISPNTFSEFNYPPSSQFDIFGLSCLPSYPDISIAPDSINNIGISPVTSFMSPDETPDLYVPDISDNTTYTSMANCENINLGCEDVGDTMQLLLLLDEMLPIQVTNQDGYEREIGGVYF</sequence>
<dbReference type="EMBL" id="CAJVPI010000385">
    <property type="protein sequence ID" value="CAG8528245.1"/>
    <property type="molecule type" value="Genomic_DNA"/>
</dbReference>
<dbReference type="Pfam" id="PF00505">
    <property type="entry name" value="HMG_box"/>
    <property type="match status" value="1"/>
</dbReference>
<feature type="region of interest" description="Disordered" evidence="2">
    <location>
        <begin position="1"/>
        <end position="22"/>
    </location>
</feature>
<accession>A0A9N9AFH4</accession>
<dbReference type="SUPFAM" id="SSF47095">
    <property type="entry name" value="HMG-box"/>
    <property type="match status" value="1"/>
</dbReference>
<evidence type="ECO:0000259" key="3">
    <source>
        <dbReference type="PROSITE" id="PS50118"/>
    </source>
</evidence>
<comment type="caution">
    <text evidence="4">The sequence shown here is derived from an EMBL/GenBank/DDBJ whole genome shotgun (WGS) entry which is preliminary data.</text>
</comment>
<evidence type="ECO:0000313" key="5">
    <source>
        <dbReference type="Proteomes" id="UP000789739"/>
    </source>
</evidence>
<reference evidence="4" key="1">
    <citation type="submission" date="2021-06" db="EMBL/GenBank/DDBJ databases">
        <authorList>
            <person name="Kallberg Y."/>
            <person name="Tangrot J."/>
            <person name="Rosling A."/>
        </authorList>
    </citation>
    <scope>NUCLEOTIDE SEQUENCE</scope>
    <source>
        <strain evidence="4">BR232B</strain>
    </source>
</reference>
<feature type="domain" description="HMG box" evidence="3">
    <location>
        <begin position="71"/>
        <end position="139"/>
    </location>
</feature>
<dbReference type="GO" id="GO:0005634">
    <property type="term" value="C:nucleus"/>
    <property type="evidence" value="ECO:0007669"/>
    <property type="project" value="UniProtKB-UniRule"/>
</dbReference>
<protein>
    <submittedName>
        <fullName evidence="4">3950_t:CDS:1</fullName>
    </submittedName>
</protein>
<dbReference type="InterPro" id="IPR036910">
    <property type="entry name" value="HMG_box_dom_sf"/>
</dbReference>
<keyword evidence="1" id="KW-0238">DNA-binding</keyword>
<dbReference type="PROSITE" id="PS50118">
    <property type="entry name" value="HMG_BOX_2"/>
    <property type="match status" value="1"/>
</dbReference>
<organism evidence="4 5">
    <name type="scientific">Paraglomus brasilianum</name>
    <dbReference type="NCBI Taxonomy" id="144538"/>
    <lineage>
        <taxon>Eukaryota</taxon>
        <taxon>Fungi</taxon>
        <taxon>Fungi incertae sedis</taxon>
        <taxon>Mucoromycota</taxon>
        <taxon>Glomeromycotina</taxon>
        <taxon>Glomeromycetes</taxon>
        <taxon>Paraglomerales</taxon>
        <taxon>Paraglomeraceae</taxon>
        <taxon>Paraglomus</taxon>
    </lineage>
</organism>
<dbReference type="OrthoDB" id="6247875at2759"/>
<evidence type="ECO:0000256" key="2">
    <source>
        <dbReference type="SAM" id="MobiDB-lite"/>
    </source>
</evidence>
<evidence type="ECO:0000313" key="4">
    <source>
        <dbReference type="EMBL" id="CAG8528245.1"/>
    </source>
</evidence>
<dbReference type="AlphaFoldDB" id="A0A9N9AFH4"/>
<keyword evidence="1" id="KW-0539">Nucleus</keyword>
<dbReference type="Proteomes" id="UP000789739">
    <property type="component" value="Unassembled WGS sequence"/>
</dbReference>
<gene>
    <name evidence="4" type="ORF">PBRASI_LOCUS3977</name>
</gene>
<feature type="DNA-binding region" description="HMG box" evidence="1">
    <location>
        <begin position="71"/>
        <end position="139"/>
    </location>
</feature>
<dbReference type="InterPro" id="IPR009071">
    <property type="entry name" value="HMG_box_dom"/>
</dbReference>
<name>A0A9N9AFH4_9GLOM</name>
<proteinExistence type="predicted"/>
<keyword evidence="5" id="KW-1185">Reference proteome</keyword>